<keyword evidence="1" id="KW-0732">Signal</keyword>
<reference evidence="2" key="1">
    <citation type="submission" date="2020-04" db="EMBL/GenBank/DDBJ databases">
        <title>Genome Assembly and Annotation of Botryosphaeria dothidea sdau 11-99, a Latent Pathogen of Apple Fruit Ring Rot in China.</title>
        <authorList>
            <person name="Yu C."/>
            <person name="Diao Y."/>
            <person name="Lu Q."/>
            <person name="Zhao J."/>
            <person name="Cui S."/>
            <person name="Peng C."/>
            <person name="He B."/>
            <person name="Liu H."/>
        </authorList>
    </citation>
    <scope>NUCLEOTIDE SEQUENCE [LARGE SCALE GENOMIC DNA]</scope>
    <source>
        <strain evidence="2">Sdau11-99</strain>
    </source>
</reference>
<dbReference type="Proteomes" id="UP000572817">
    <property type="component" value="Unassembled WGS sequence"/>
</dbReference>
<dbReference type="AlphaFoldDB" id="A0A8H4IUS7"/>
<gene>
    <name evidence="2" type="ORF">GTA08_BOTSDO05970</name>
</gene>
<sequence>MVQLHLLALTIIGLSAPALGQVDFCAQNRNQPANEADTGFRFEPSSANRWIWYSRDKGTQIDIVEDCSVVQSTANSNRPITTICVATSQNYQCYDAPGASAETASCKLSECHNIANIWGWY</sequence>
<evidence type="ECO:0008006" key="4">
    <source>
        <dbReference type="Google" id="ProtNLM"/>
    </source>
</evidence>
<organism evidence="2 3">
    <name type="scientific">Botryosphaeria dothidea</name>
    <dbReference type="NCBI Taxonomy" id="55169"/>
    <lineage>
        <taxon>Eukaryota</taxon>
        <taxon>Fungi</taxon>
        <taxon>Dikarya</taxon>
        <taxon>Ascomycota</taxon>
        <taxon>Pezizomycotina</taxon>
        <taxon>Dothideomycetes</taxon>
        <taxon>Dothideomycetes incertae sedis</taxon>
        <taxon>Botryosphaeriales</taxon>
        <taxon>Botryosphaeriaceae</taxon>
        <taxon>Botryosphaeria</taxon>
    </lineage>
</organism>
<dbReference type="OrthoDB" id="3671912at2759"/>
<protein>
    <recommendedName>
        <fullName evidence="4">Secreted protein</fullName>
    </recommendedName>
</protein>
<proteinExistence type="predicted"/>
<comment type="caution">
    <text evidence="2">The sequence shown here is derived from an EMBL/GenBank/DDBJ whole genome shotgun (WGS) entry which is preliminary data.</text>
</comment>
<keyword evidence="3" id="KW-1185">Reference proteome</keyword>
<name>A0A8H4IUS7_9PEZI</name>
<feature type="signal peptide" evidence="1">
    <location>
        <begin position="1"/>
        <end position="20"/>
    </location>
</feature>
<evidence type="ECO:0000256" key="1">
    <source>
        <dbReference type="SAM" id="SignalP"/>
    </source>
</evidence>
<dbReference type="EMBL" id="WWBZ02000033">
    <property type="protein sequence ID" value="KAF4306724.1"/>
    <property type="molecule type" value="Genomic_DNA"/>
</dbReference>
<feature type="chain" id="PRO_5034286121" description="Secreted protein" evidence="1">
    <location>
        <begin position="21"/>
        <end position="121"/>
    </location>
</feature>
<accession>A0A8H4IUS7</accession>
<evidence type="ECO:0000313" key="2">
    <source>
        <dbReference type="EMBL" id="KAF4306724.1"/>
    </source>
</evidence>
<evidence type="ECO:0000313" key="3">
    <source>
        <dbReference type="Proteomes" id="UP000572817"/>
    </source>
</evidence>